<evidence type="ECO:0000256" key="2">
    <source>
        <dbReference type="ARBA" id="ARBA00008133"/>
    </source>
</evidence>
<evidence type="ECO:0000313" key="13">
    <source>
        <dbReference type="Proteomes" id="UP000008838"/>
    </source>
</evidence>
<dbReference type="InterPro" id="IPR039793">
    <property type="entry name" value="UROS/Hem4"/>
</dbReference>
<dbReference type="PANTHER" id="PTHR38042">
    <property type="entry name" value="UROPORPHYRINOGEN-III SYNTHASE, CHLOROPLASTIC"/>
    <property type="match status" value="1"/>
</dbReference>
<comment type="similarity">
    <text evidence="2 9">Belongs to the uroporphyrinogen-III synthase family.</text>
</comment>
<evidence type="ECO:0000259" key="11">
    <source>
        <dbReference type="Pfam" id="PF02602"/>
    </source>
</evidence>
<keyword evidence="5 9" id="KW-0627">Porphyrin biosynthesis</keyword>
<evidence type="ECO:0000256" key="10">
    <source>
        <dbReference type="SAM" id="MobiDB-lite"/>
    </source>
</evidence>
<feature type="compositionally biased region" description="Low complexity" evidence="10">
    <location>
        <begin position="200"/>
        <end position="210"/>
    </location>
</feature>
<dbReference type="InterPro" id="IPR036108">
    <property type="entry name" value="4pyrrol_syn_uPrphyn_synt_sf"/>
</dbReference>
<dbReference type="eggNOG" id="COG1587">
    <property type="taxonomic scope" value="Bacteria"/>
</dbReference>
<evidence type="ECO:0000256" key="9">
    <source>
        <dbReference type="RuleBase" id="RU366031"/>
    </source>
</evidence>
<sequence length="381" mass="37994">MTARRVLVTRDPAAARPLAALLRERGYEPCAARLLEASLPPDPEPLRALLREAVRPTVPTWLCVTSATAVHALAAVADTADWGARLDAARSPGAAPGTAGDSATGPARIEAVATGVVASSPAPGASAPVVATDDAARPAPLRIAAVGAATARALADHGVGVDFVPAGTSSAAGMLAEWPEGLDMRWKASVARRSGGRGVAGADTSSSGLGTRAGTGATGHAGSATGTAGAGSPGDVPRALLPVSALASDTLEDGLRARGYRVCRVRAYDMEPAPAPRPLSTIASEPDDAPELDRAAARAACASGELAAVVVTAPSRAGQLLDVNRPAEGTAWIAIGEPTARALREQGLTPVTAAHPTPEALADAVVHALGTPGTAGRNKFS</sequence>
<accession>B2GL25</accession>
<feature type="domain" description="Tetrapyrrole biosynthesis uroporphyrinogen III synthase" evidence="11">
    <location>
        <begin position="133"/>
        <end position="190"/>
    </location>
</feature>
<dbReference type="GO" id="GO:0006780">
    <property type="term" value="P:uroporphyrinogen III biosynthetic process"/>
    <property type="evidence" value="ECO:0007669"/>
    <property type="project" value="UniProtKB-UniRule"/>
</dbReference>
<dbReference type="OrthoDB" id="9815856at2"/>
<dbReference type="SUPFAM" id="SSF69618">
    <property type="entry name" value="HemD-like"/>
    <property type="match status" value="2"/>
</dbReference>
<evidence type="ECO:0000256" key="6">
    <source>
        <dbReference type="ARBA" id="ARBA00037589"/>
    </source>
</evidence>
<dbReference type="RefSeq" id="WP_012397922.1">
    <property type="nucleotide sequence ID" value="NC_010617.1"/>
</dbReference>
<dbReference type="Pfam" id="PF02602">
    <property type="entry name" value="HEM4"/>
    <property type="match status" value="2"/>
</dbReference>
<evidence type="ECO:0000256" key="7">
    <source>
        <dbReference type="ARBA" id="ARBA00040167"/>
    </source>
</evidence>
<dbReference type="HOGENOM" id="CLU_725183_0_0_11"/>
<dbReference type="STRING" id="378753.KRH_08540"/>
<proteinExistence type="inferred from homology"/>
<evidence type="ECO:0000256" key="8">
    <source>
        <dbReference type="ARBA" id="ARBA00048617"/>
    </source>
</evidence>
<comment type="pathway">
    <text evidence="1 9">Porphyrin-containing compound metabolism; protoporphyrin-IX biosynthesis; coproporphyrinogen-III from 5-aminolevulinate: step 3/4.</text>
</comment>
<dbReference type="KEGG" id="krh:KRH_08540"/>
<dbReference type="EMBL" id="AP009152">
    <property type="protein sequence ID" value="BAG29201.1"/>
    <property type="molecule type" value="Genomic_DNA"/>
</dbReference>
<evidence type="ECO:0000256" key="5">
    <source>
        <dbReference type="ARBA" id="ARBA00023244"/>
    </source>
</evidence>
<evidence type="ECO:0000313" key="12">
    <source>
        <dbReference type="EMBL" id="BAG29201.1"/>
    </source>
</evidence>
<keyword evidence="4 9" id="KW-0456">Lyase</keyword>
<dbReference type="AlphaFoldDB" id="B2GL25"/>
<dbReference type="EC" id="4.2.1.75" evidence="3 9"/>
<dbReference type="InterPro" id="IPR003754">
    <property type="entry name" value="4pyrrol_synth_uPrphyn_synth"/>
</dbReference>
<name>B2GL25_KOCRD</name>
<comment type="function">
    <text evidence="6 9">Catalyzes cyclization of the linear tetrapyrrole, hydroxymethylbilane, to the macrocyclic uroporphyrinogen III.</text>
</comment>
<gene>
    <name evidence="12" type="ordered locus">KRH_08540</name>
</gene>
<comment type="catalytic activity">
    <reaction evidence="8 9">
        <text>hydroxymethylbilane = uroporphyrinogen III + H2O</text>
        <dbReference type="Rhea" id="RHEA:18965"/>
        <dbReference type="ChEBI" id="CHEBI:15377"/>
        <dbReference type="ChEBI" id="CHEBI:57308"/>
        <dbReference type="ChEBI" id="CHEBI:57845"/>
        <dbReference type="EC" id="4.2.1.75"/>
    </reaction>
</comment>
<dbReference type="PANTHER" id="PTHR38042:SF1">
    <property type="entry name" value="UROPORPHYRINOGEN-III SYNTHASE, CHLOROPLASTIC"/>
    <property type="match status" value="1"/>
</dbReference>
<dbReference type="GO" id="GO:0004852">
    <property type="term" value="F:uroporphyrinogen-III synthase activity"/>
    <property type="evidence" value="ECO:0007669"/>
    <property type="project" value="UniProtKB-UniRule"/>
</dbReference>
<evidence type="ECO:0000256" key="4">
    <source>
        <dbReference type="ARBA" id="ARBA00023239"/>
    </source>
</evidence>
<dbReference type="GO" id="GO:0006782">
    <property type="term" value="P:protoporphyrinogen IX biosynthetic process"/>
    <property type="evidence" value="ECO:0007669"/>
    <property type="project" value="UniProtKB-UniRule"/>
</dbReference>
<evidence type="ECO:0000256" key="3">
    <source>
        <dbReference type="ARBA" id="ARBA00013109"/>
    </source>
</evidence>
<keyword evidence="13" id="KW-1185">Reference proteome</keyword>
<protein>
    <recommendedName>
        <fullName evidence="7 9">Uroporphyrinogen-III synthase</fullName>
        <ecNumber evidence="3 9">4.2.1.75</ecNumber>
    </recommendedName>
</protein>
<reference evidence="12 13" key="1">
    <citation type="journal article" date="2008" name="J. Bacteriol.">
        <title>Complete genome sequence of the soil actinomycete Kocuria rhizophila.</title>
        <authorList>
            <person name="Takarada H."/>
            <person name="Sekine M."/>
            <person name="Kosugi H."/>
            <person name="Matsuo Y."/>
            <person name="Fujisawa T."/>
            <person name="Omata S."/>
            <person name="Kishi E."/>
            <person name="Shimizu A."/>
            <person name="Tsukatani N."/>
            <person name="Tanikawa S."/>
            <person name="Fujita N."/>
            <person name="Harayama S."/>
        </authorList>
    </citation>
    <scope>NUCLEOTIDE SEQUENCE [LARGE SCALE GENOMIC DNA]</scope>
    <source>
        <strain evidence="13">ATCC 9341 / DSM 348 / NBRC 103217 / DC2201</strain>
    </source>
</reference>
<dbReference type="Gene3D" id="3.40.50.10090">
    <property type="match status" value="2"/>
</dbReference>
<feature type="domain" description="Tetrapyrrole biosynthesis uroporphyrinogen III synthase" evidence="11">
    <location>
        <begin position="238"/>
        <end position="362"/>
    </location>
</feature>
<dbReference type="Proteomes" id="UP000008838">
    <property type="component" value="Chromosome"/>
</dbReference>
<dbReference type="UniPathway" id="UPA00251">
    <property type="reaction ID" value="UER00320"/>
</dbReference>
<feature type="region of interest" description="Disordered" evidence="10">
    <location>
        <begin position="192"/>
        <end position="235"/>
    </location>
</feature>
<organism evidence="12 13">
    <name type="scientific">Kocuria rhizophila (strain ATCC 9341 / DSM 348 / NBRC 103217 / DC2201)</name>
    <dbReference type="NCBI Taxonomy" id="378753"/>
    <lineage>
        <taxon>Bacteria</taxon>
        <taxon>Bacillati</taxon>
        <taxon>Actinomycetota</taxon>
        <taxon>Actinomycetes</taxon>
        <taxon>Micrococcales</taxon>
        <taxon>Micrococcaceae</taxon>
        <taxon>Kocuria</taxon>
    </lineage>
</organism>
<evidence type="ECO:0000256" key="1">
    <source>
        <dbReference type="ARBA" id="ARBA00004772"/>
    </source>
</evidence>